<evidence type="ECO:0000256" key="1">
    <source>
        <dbReference type="SAM" id="Phobius"/>
    </source>
</evidence>
<feature type="transmembrane region" description="Helical" evidence="1">
    <location>
        <begin position="67"/>
        <end position="88"/>
    </location>
</feature>
<dbReference type="Proteomes" id="UP000782843">
    <property type="component" value="Unassembled WGS sequence"/>
</dbReference>
<dbReference type="AlphaFoldDB" id="A0A955L3E0"/>
<feature type="transmembrane region" description="Helical" evidence="1">
    <location>
        <begin position="7"/>
        <end position="25"/>
    </location>
</feature>
<comment type="caution">
    <text evidence="2">The sequence shown here is derived from an EMBL/GenBank/DDBJ whole genome shotgun (WGS) entry which is preliminary data.</text>
</comment>
<name>A0A955L3E0_9BACT</name>
<reference evidence="2" key="1">
    <citation type="submission" date="2020-04" db="EMBL/GenBank/DDBJ databases">
        <authorList>
            <person name="Zhang T."/>
        </authorList>
    </citation>
    <scope>NUCLEOTIDE SEQUENCE</scope>
    <source>
        <strain evidence="2">HKST-UBA10</strain>
    </source>
</reference>
<protein>
    <submittedName>
        <fullName evidence="2">Uncharacterized protein</fullName>
    </submittedName>
</protein>
<proteinExistence type="predicted"/>
<reference evidence="2" key="2">
    <citation type="journal article" date="2021" name="Microbiome">
        <title>Successional dynamics and alternative stable states in a saline activated sludge microbial community over 9 years.</title>
        <authorList>
            <person name="Wang Y."/>
            <person name="Ye J."/>
            <person name="Ju F."/>
            <person name="Liu L."/>
            <person name="Boyd J.A."/>
            <person name="Deng Y."/>
            <person name="Parks D.H."/>
            <person name="Jiang X."/>
            <person name="Yin X."/>
            <person name="Woodcroft B.J."/>
            <person name="Tyson G.W."/>
            <person name="Hugenholtz P."/>
            <person name="Polz M.F."/>
            <person name="Zhang T."/>
        </authorList>
    </citation>
    <scope>NUCLEOTIDE SEQUENCE</scope>
    <source>
        <strain evidence="2">HKST-UBA10</strain>
    </source>
</reference>
<evidence type="ECO:0000313" key="2">
    <source>
        <dbReference type="EMBL" id="MCA9382195.1"/>
    </source>
</evidence>
<keyword evidence="1" id="KW-0812">Transmembrane</keyword>
<organism evidence="2 3">
    <name type="scientific">Candidatus Dojkabacteria bacterium</name>
    <dbReference type="NCBI Taxonomy" id="2099670"/>
    <lineage>
        <taxon>Bacteria</taxon>
        <taxon>Candidatus Dojkabacteria</taxon>
    </lineage>
</organism>
<keyword evidence="1" id="KW-1133">Transmembrane helix</keyword>
<dbReference type="EMBL" id="JAGQLG010000079">
    <property type="protein sequence ID" value="MCA9382195.1"/>
    <property type="molecule type" value="Genomic_DNA"/>
</dbReference>
<keyword evidence="1" id="KW-0472">Membrane</keyword>
<evidence type="ECO:0000313" key="3">
    <source>
        <dbReference type="Proteomes" id="UP000782843"/>
    </source>
</evidence>
<sequence>MKFSIGKLLGAVLFILFIVTFYLWMTGNECGSTCDSSGFLNPLGFNDNSSLGANCMQLCTKYHPSPFFYLAADIFAIFSVITIAYLLLKPHRDARSAE</sequence>
<gene>
    <name evidence="2" type="ORF">KC660_02185</name>
</gene>
<accession>A0A955L3E0</accession>